<reference evidence="3" key="1">
    <citation type="submission" date="2016-02" db="EMBL/GenBank/DDBJ databases">
        <title>Draft genome sequence of Microdochium bolleyi, a fungal endophyte of beachgrass.</title>
        <authorList>
            <consortium name="DOE Joint Genome Institute"/>
            <person name="David A.S."/>
            <person name="May G."/>
            <person name="Haridas S."/>
            <person name="Lim J."/>
            <person name="Wang M."/>
            <person name="Labutti K."/>
            <person name="Lipzen A."/>
            <person name="Barry K."/>
            <person name="Grigoriev I.V."/>
        </authorList>
    </citation>
    <scope>NUCLEOTIDE SEQUENCE [LARGE SCALE GENOMIC DNA]</scope>
    <source>
        <strain evidence="3">J235TASD1</strain>
    </source>
</reference>
<protein>
    <submittedName>
        <fullName evidence="2">Uncharacterized protein</fullName>
    </submittedName>
</protein>
<dbReference type="OrthoDB" id="411394at2759"/>
<name>A0A136IJ07_9PEZI</name>
<accession>A0A136IJ07</accession>
<dbReference type="EMBL" id="KQ964313">
    <property type="protein sequence ID" value="KXJ84902.1"/>
    <property type="molecule type" value="Genomic_DNA"/>
</dbReference>
<dbReference type="AlphaFoldDB" id="A0A136IJ07"/>
<organism evidence="2 3">
    <name type="scientific">Microdochium bolleyi</name>
    <dbReference type="NCBI Taxonomy" id="196109"/>
    <lineage>
        <taxon>Eukaryota</taxon>
        <taxon>Fungi</taxon>
        <taxon>Dikarya</taxon>
        <taxon>Ascomycota</taxon>
        <taxon>Pezizomycotina</taxon>
        <taxon>Sordariomycetes</taxon>
        <taxon>Xylariomycetidae</taxon>
        <taxon>Xylariales</taxon>
        <taxon>Microdochiaceae</taxon>
        <taxon>Microdochium</taxon>
    </lineage>
</organism>
<keyword evidence="3" id="KW-1185">Reference proteome</keyword>
<evidence type="ECO:0000256" key="1">
    <source>
        <dbReference type="SAM" id="MobiDB-lite"/>
    </source>
</evidence>
<gene>
    <name evidence="2" type="ORF">Micbo1qcDRAFT_128908</name>
</gene>
<dbReference type="STRING" id="196109.A0A136IJ07"/>
<feature type="non-terminal residue" evidence="2">
    <location>
        <position position="1"/>
    </location>
</feature>
<feature type="compositionally biased region" description="Basic and acidic residues" evidence="1">
    <location>
        <begin position="8"/>
        <end position="19"/>
    </location>
</feature>
<evidence type="ECO:0000313" key="2">
    <source>
        <dbReference type="EMBL" id="KXJ84902.1"/>
    </source>
</evidence>
<proteinExistence type="predicted"/>
<feature type="region of interest" description="Disordered" evidence="1">
    <location>
        <begin position="1"/>
        <end position="20"/>
    </location>
</feature>
<dbReference type="InParanoid" id="A0A136IJ07"/>
<sequence>QRAASQQRRADDERRRAEDVAAQSRQTTLLEYITSCHRYLDLNVAVEPSKSLTSKGAITNPLDKLVPSTLKLWTDFLEQQKSIHRRLYSDFRADKRAFESITFLKELGEQLTRKKIANERDLEAAQHNIIETPVTNIIEILRDYDTTQRTFAQASASPSITTKCAHLAFVVKYKPPHKLTLPYLHTSLREMDIQQEVVNRSTIPTDKDELFSYHANRVVATALSQTYHYIITGGLTYSYMTTGEAIIFLKVDWGNKHAQGREELKGAYGPLDLLKTPLSQIINRLESIPLGNLSRFKKCKELSGKHQPRENEAPKGKIALMKRSAAISFEDQ</sequence>
<dbReference type="Proteomes" id="UP000070501">
    <property type="component" value="Unassembled WGS sequence"/>
</dbReference>
<evidence type="ECO:0000313" key="3">
    <source>
        <dbReference type="Proteomes" id="UP000070501"/>
    </source>
</evidence>